<evidence type="ECO:0000313" key="8">
    <source>
        <dbReference type="Proteomes" id="UP000054383"/>
    </source>
</evidence>
<dbReference type="GO" id="GO:0043565">
    <property type="term" value="F:sequence-specific DNA binding"/>
    <property type="evidence" value="ECO:0007669"/>
    <property type="project" value="TreeGrafter"/>
</dbReference>
<organism evidence="7 8">
    <name type="scientific">Talaromyces islandicus</name>
    <name type="common">Penicillium islandicum</name>
    <dbReference type="NCBI Taxonomy" id="28573"/>
    <lineage>
        <taxon>Eukaryota</taxon>
        <taxon>Fungi</taxon>
        <taxon>Dikarya</taxon>
        <taxon>Ascomycota</taxon>
        <taxon>Pezizomycotina</taxon>
        <taxon>Eurotiomycetes</taxon>
        <taxon>Eurotiomycetidae</taxon>
        <taxon>Eurotiales</taxon>
        <taxon>Trichocomaceae</taxon>
        <taxon>Talaromyces</taxon>
        <taxon>Talaromyces sect. Islandici</taxon>
    </lineage>
</organism>
<keyword evidence="8" id="KW-1185">Reference proteome</keyword>
<dbReference type="InterPro" id="IPR036864">
    <property type="entry name" value="Zn2-C6_fun-type_DNA-bd_sf"/>
</dbReference>
<feature type="domain" description="Zn(2)-C6 fungal-type" evidence="6">
    <location>
        <begin position="12"/>
        <end position="41"/>
    </location>
</feature>
<dbReference type="InterPro" id="IPR051711">
    <property type="entry name" value="Stress_Response_Reg"/>
</dbReference>
<reference evidence="7 8" key="1">
    <citation type="submission" date="2015-04" db="EMBL/GenBank/DDBJ databases">
        <authorList>
            <person name="Syromyatnikov M.Y."/>
            <person name="Popov V.N."/>
        </authorList>
    </citation>
    <scope>NUCLEOTIDE SEQUENCE [LARGE SCALE GENOMIC DNA]</scope>
    <source>
        <strain evidence="7">WF-38-12</strain>
    </source>
</reference>
<comment type="subcellular location">
    <subcellularLocation>
        <location evidence="1">Nucleus</location>
    </subcellularLocation>
</comment>
<dbReference type="GO" id="GO:0000981">
    <property type="term" value="F:DNA-binding transcription factor activity, RNA polymerase II-specific"/>
    <property type="evidence" value="ECO:0007669"/>
    <property type="project" value="InterPro"/>
</dbReference>
<dbReference type="PANTHER" id="PTHR47540">
    <property type="entry name" value="THIAMINE REPRESSIBLE GENES REGULATORY PROTEIN THI5"/>
    <property type="match status" value="1"/>
</dbReference>
<dbReference type="PROSITE" id="PS00463">
    <property type="entry name" value="ZN2_CY6_FUNGAL_1"/>
    <property type="match status" value="1"/>
</dbReference>
<evidence type="ECO:0000313" key="7">
    <source>
        <dbReference type="EMBL" id="CRG86402.1"/>
    </source>
</evidence>
<evidence type="ECO:0000256" key="1">
    <source>
        <dbReference type="ARBA" id="ARBA00004123"/>
    </source>
</evidence>
<evidence type="ECO:0000256" key="4">
    <source>
        <dbReference type="ARBA" id="ARBA00023163"/>
    </source>
</evidence>
<dbReference type="AlphaFoldDB" id="A0A0U1LTH1"/>
<proteinExistence type="predicted"/>
<accession>A0A0U1LTH1</accession>
<evidence type="ECO:0000256" key="3">
    <source>
        <dbReference type="ARBA" id="ARBA00023125"/>
    </source>
</evidence>
<dbReference type="Pfam" id="PF00172">
    <property type="entry name" value="Zn_clus"/>
    <property type="match status" value="1"/>
</dbReference>
<dbReference type="SUPFAM" id="SSF57701">
    <property type="entry name" value="Zn2/Cys6 DNA-binding domain"/>
    <property type="match status" value="1"/>
</dbReference>
<dbReference type="OrthoDB" id="4330117at2759"/>
<gene>
    <name evidence="7" type="ORF">PISL3812_03408</name>
</gene>
<sequence>MANTQTPKLRSACDSCHEAKVRCTGGTPCVHCKNHRHDCHYSVAARIGKPKGSRNRKTLARLREAALNTAGATSQPGSAFPMGPMGAGYATATTSTSISTSAPASISISVPSFSAPADWDLSSYPHGQYASYAWISPQPIPTPPESVDLGCKNLPLHHDHIVTQSSHSPSLNSVTSISHPGDIYPADHGSPGYAASFQTAACGCFHWQTSSVASLQALKSQGVLGQHDVFDESMQCVEATFAACQRTAGCPSCEKDSSLIMFLVASLQMAVDQLESLLVAQLKAAFAANNPMPGLSQGDSGTLRMMQLRHMLLRAQSTLGDLRDVTELARVRSPGRRVSDSALLVSDSNDPDYLWRVLDRLHAGIDTLVGTVGSYMV</sequence>
<evidence type="ECO:0000259" key="6">
    <source>
        <dbReference type="PROSITE" id="PS50048"/>
    </source>
</evidence>
<dbReference type="GO" id="GO:0008270">
    <property type="term" value="F:zinc ion binding"/>
    <property type="evidence" value="ECO:0007669"/>
    <property type="project" value="InterPro"/>
</dbReference>
<dbReference type="PROSITE" id="PS50048">
    <property type="entry name" value="ZN2_CY6_FUNGAL_2"/>
    <property type="match status" value="1"/>
</dbReference>
<keyword evidence="5" id="KW-0539">Nucleus</keyword>
<dbReference type="PANTHER" id="PTHR47540:SF2">
    <property type="entry name" value="ZN(II)2CYS6 TRANSCRIPTION FACTOR (EUROFUNG)"/>
    <property type="match status" value="1"/>
</dbReference>
<keyword evidence="4" id="KW-0804">Transcription</keyword>
<keyword evidence="3" id="KW-0238">DNA-binding</keyword>
<dbReference type="CDD" id="cd00067">
    <property type="entry name" value="GAL4"/>
    <property type="match status" value="1"/>
</dbReference>
<dbReference type="SMART" id="SM00066">
    <property type="entry name" value="GAL4"/>
    <property type="match status" value="1"/>
</dbReference>
<evidence type="ECO:0000256" key="5">
    <source>
        <dbReference type="ARBA" id="ARBA00023242"/>
    </source>
</evidence>
<dbReference type="GO" id="GO:0045944">
    <property type="term" value="P:positive regulation of transcription by RNA polymerase II"/>
    <property type="evidence" value="ECO:0007669"/>
    <property type="project" value="TreeGrafter"/>
</dbReference>
<name>A0A0U1LTH1_TALIS</name>
<dbReference type="EMBL" id="CVMT01000002">
    <property type="protein sequence ID" value="CRG86402.1"/>
    <property type="molecule type" value="Genomic_DNA"/>
</dbReference>
<dbReference type="OMA" id="CFHWQTS"/>
<protein>
    <recommendedName>
        <fullName evidence="6">Zn(2)-C6 fungal-type domain-containing protein</fullName>
    </recommendedName>
</protein>
<keyword evidence="2" id="KW-0805">Transcription regulation</keyword>
<dbReference type="InterPro" id="IPR001138">
    <property type="entry name" value="Zn2Cys6_DnaBD"/>
</dbReference>
<dbReference type="GO" id="GO:0005634">
    <property type="term" value="C:nucleus"/>
    <property type="evidence" value="ECO:0007669"/>
    <property type="project" value="UniProtKB-SubCell"/>
</dbReference>
<dbReference type="Proteomes" id="UP000054383">
    <property type="component" value="Unassembled WGS sequence"/>
</dbReference>
<dbReference type="Gene3D" id="4.10.240.10">
    <property type="entry name" value="Zn(2)-C6 fungal-type DNA-binding domain"/>
    <property type="match status" value="1"/>
</dbReference>
<evidence type="ECO:0000256" key="2">
    <source>
        <dbReference type="ARBA" id="ARBA00023015"/>
    </source>
</evidence>